<feature type="chain" id="PRO_5012148551" evidence="7">
    <location>
        <begin position="28"/>
        <end position="547"/>
    </location>
</feature>
<name>A0A200RB50_MACCD</name>
<keyword evidence="6" id="KW-0325">Glycoprotein</keyword>
<dbReference type="InterPro" id="IPR006094">
    <property type="entry name" value="Oxid_FAD_bind_N"/>
</dbReference>
<keyword evidence="5" id="KW-0274">FAD</keyword>
<dbReference type="Gene3D" id="3.40.462.20">
    <property type="match status" value="1"/>
</dbReference>
<keyword evidence="10" id="KW-1185">Reference proteome</keyword>
<evidence type="ECO:0000256" key="5">
    <source>
        <dbReference type="ARBA" id="ARBA00022827"/>
    </source>
</evidence>
<keyword evidence="3" id="KW-0285">Flavoprotein</keyword>
<comment type="caution">
    <text evidence="9">The sequence shown here is derived from an EMBL/GenBank/DDBJ whole genome shotgun (WGS) entry which is preliminary data.</text>
</comment>
<evidence type="ECO:0000256" key="4">
    <source>
        <dbReference type="ARBA" id="ARBA00022729"/>
    </source>
</evidence>
<evidence type="ECO:0000256" key="1">
    <source>
        <dbReference type="ARBA" id="ARBA00001974"/>
    </source>
</evidence>
<dbReference type="Gene3D" id="3.30.465.10">
    <property type="match status" value="1"/>
</dbReference>
<protein>
    <submittedName>
        <fullName evidence="9">FAD linked oxidase</fullName>
    </submittedName>
</protein>
<evidence type="ECO:0000259" key="8">
    <source>
        <dbReference type="PROSITE" id="PS51387"/>
    </source>
</evidence>
<accession>A0A200RB50</accession>
<dbReference type="OrthoDB" id="407275at2759"/>
<evidence type="ECO:0000256" key="6">
    <source>
        <dbReference type="ARBA" id="ARBA00023180"/>
    </source>
</evidence>
<dbReference type="STRING" id="56857.A0A200RB50"/>
<dbReference type="GO" id="GO:0071949">
    <property type="term" value="F:FAD binding"/>
    <property type="evidence" value="ECO:0007669"/>
    <property type="project" value="InterPro"/>
</dbReference>
<comment type="cofactor">
    <cofactor evidence="1">
        <name>FAD</name>
        <dbReference type="ChEBI" id="CHEBI:57692"/>
    </cofactor>
</comment>
<reference evidence="9 10" key="1">
    <citation type="journal article" date="2017" name="Mol. Plant">
        <title>The Genome of Medicinal Plant Macleaya cordata Provides New Insights into Benzylisoquinoline Alkaloids Metabolism.</title>
        <authorList>
            <person name="Liu X."/>
            <person name="Liu Y."/>
            <person name="Huang P."/>
            <person name="Ma Y."/>
            <person name="Qing Z."/>
            <person name="Tang Q."/>
            <person name="Cao H."/>
            <person name="Cheng P."/>
            <person name="Zheng Y."/>
            <person name="Yuan Z."/>
            <person name="Zhou Y."/>
            <person name="Liu J."/>
            <person name="Tang Z."/>
            <person name="Zhuo Y."/>
            <person name="Zhang Y."/>
            <person name="Yu L."/>
            <person name="Huang J."/>
            <person name="Yang P."/>
            <person name="Peng Q."/>
            <person name="Zhang J."/>
            <person name="Jiang W."/>
            <person name="Zhang Z."/>
            <person name="Lin K."/>
            <person name="Ro D.K."/>
            <person name="Chen X."/>
            <person name="Xiong X."/>
            <person name="Shang Y."/>
            <person name="Huang S."/>
            <person name="Zeng J."/>
        </authorList>
    </citation>
    <scope>NUCLEOTIDE SEQUENCE [LARGE SCALE GENOMIC DNA]</scope>
    <source>
        <strain evidence="10">cv. BLH2017</strain>
        <tissue evidence="9">Root</tissue>
    </source>
</reference>
<dbReference type="Pfam" id="PF08031">
    <property type="entry name" value="BBE"/>
    <property type="match status" value="1"/>
</dbReference>
<dbReference type="PROSITE" id="PS51387">
    <property type="entry name" value="FAD_PCMH"/>
    <property type="match status" value="1"/>
</dbReference>
<dbReference type="Gene3D" id="3.30.43.10">
    <property type="entry name" value="Uridine Diphospho-n-acetylenolpyruvylglucosamine Reductase, domain 2"/>
    <property type="match status" value="1"/>
</dbReference>
<dbReference type="Pfam" id="PF01565">
    <property type="entry name" value="FAD_binding_4"/>
    <property type="match status" value="1"/>
</dbReference>
<dbReference type="InterPro" id="IPR012951">
    <property type="entry name" value="BBE"/>
</dbReference>
<feature type="domain" description="FAD-binding PCMH-type" evidence="8">
    <location>
        <begin position="75"/>
        <end position="251"/>
    </location>
</feature>
<dbReference type="PANTHER" id="PTHR32448">
    <property type="entry name" value="OS08G0158400 PROTEIN"/>
    <property type="match status" value="1"/>
</dbReference>
<comment type="similarity">
    <text evidence="2">Belongs to the oxygen-dependent FAD-linked oxidoreductase family.</text>
</comment>
<dbReference type="InParanoid" id="A0A200RB50"/>
<dbReference type="Proteomes" id="UP000195402">
    <property type="component" value="Unassembled WGS sequence"/>
</dbReference>
<dbReference type="EMBL" id="MVGT01000164">
    <property type="protein sequence ID" value="OVA19939.1"/>
    <property type="molecule type" value="Genomic_DNA"/>
</dbReference>
<proteinExistence type="inferred from homology"/>
<dbReference type="SUPFAM" id="SSF56176">
    <property type="entry name" value="FAD-binding/transporter-associated domain-like"/>
    <property type="match status" value="1"/>
</dbReference>
<evidence type="ECO:0000313" key="9">
    <source>
        <dbReference type="EMBL" id="OVA19939.1"/>
    </source>
</evidence>
<feature type="signal peptide" evidence="7">
    <location>
        <begin position="1"/>
        <end position="27"/>
    </location>
</feature>
<dbReference type="InterPro" id="IPR016167">
    <property type="entry name" value="FAD-bd_PCMH_sub1"/>
</dbReference>
<gene>
    <name evidence="9" type="ORF">BVC80_237g39</name>
</gene>
<keyword evidence="4 7" id="KW-0732">Signal</keyword>
<evidence type="ECO:0000256" key="7">
    <source>
        <dbReference type="SAM" id="SignalP"/>
    </source>
</evidence>
<dbReference type="InterPro" id="IPR016166">
    <property type="entry name" value="FAD-bd_PCMH"/>
</dbReference>
<dbReference type="GO" id="GO:0016491">
    <property type="term" value="F:oxidoreductase activity"/>
    <property type="evidence" value="ECO:0007669"/>
    <property type="project" value="InterPro"/>
</dbReference>
<sequence length="547" mass="60473">MVNSVLNPFSLFFIFIMISTLLVPFLAEPTDMISSCLTQNQVKNFTLFAKSDNDSSEFFRLLNFSIQNLRFAEPTFSKPIAIVLPETKEQLVSTVLCSNQASIAIRVRCGGHSYEGLSSIGTNGGLFVIIDLMNLNRVWVDLESETAWVEGGATLGETYHGIAELTQLHGFSAGSCPTVGSGGHISGGGFGLLSRKYGLAADNVVDAILIDANGRLLDREAMGEDVFWAIRGGGGGVWGIVCAWKIQLVQVPEVVTGFIVSRPGTKNRVAKLVHKWQFVGPEFEDEFYLSVFVGANLPEVQNVGISATFKGFYLGSKTDAISILDRVFPELGIVEEDCKQMSWIESILYFSGLNNGSTVSDLKNRYLDDKGYFKAKSDYVKVPISLRGLKTALTILEKEPKGYVILDPYGGIMSRISSDSIPFPHREGNLFAIQYLVAWKEEDNSKNNDFISWIRSFYNSMTPFVSTGPRAAYVNYLDLDLGEMNLLNGTTVMASDAVKIARVWGEKYFFKNYDRLVRAKTLIDPNNVFFNQQGIPPFSTIGLEAQM</sequence>
<organism evidence="9 10">
    <name type="scientific">Macleaya cordata</name>
    <name type="common">Five-seeded plume-poppy</name>
    <name type="synonym">Bocconia cordata</name>
    <dbReference type="NCBI Taxonomy" id="56857"/>
    <lineage>
        <taxon>Eukaryota</taxon>
        <taxon>Viridiplantae</taxon>
        <taxon>Streptophyta</taxon>
        <taxon>Embryophyta</taxon>
        <taxon>Tracheophyta</taxon>
        <taxon>Spermatophyta</taxon>
        <taxon>Magnoliopsida</taxon>
        <taxon>Ranunculales</taxon>
        <taxon>Papaveraceae</taxon>
        <taxon>Papaveroideae</taxon>
        <taxon>Macleaya</taxon>
    </lineage>
</organism>
<dbReference type="InterPro" id="IPR036318">
    <property type="entry name" value="FAD-bd_PCMH-like_sf"/>
</dbReference>
<dbReference type="InterPro" id="IPR016169">
    <property type="entry name" value="FAD-bd_PCMH_sub2"/>
</dbReference>
<dbReference type="OMA" id="QPDEIWS"/>
<dbReference type="AlphaFoldDB" id="A0A200RB50"/>
<evidence type="ECO:0000313" key="10">
    <source>
        <dbReference type="Proteomes" id="UP000195402"/>
    </source>
</evidence>
<evidence type="ECO:0000256" key="2">
    <source>
        <dbReference type="ARBA" id="ARBA00005466"/>
    </source>
</evidence>
<evidence type="ECO:0000256" key="3">
    <source>
        <dbReference type="ARBA" id="ARBA00022630"/>
    </source>
</evidence>